<accession>J3PG88</accession>
<dbReference type="EnsemblFungi" id="EJT69628">
    <property type="protein sequence ID" value="EJT69628"/>
    <property type="gene ID" value="GGTG_12512"/>
</dbReference>
<dbReference type="EMBL" id="GL385403">
    <property type="protein sequence ID" value="EJT69628.1"/>
    <property type="molecule type" value="Genomic_DNA"/>
</dbReference>
<protein>
    <submittedName>
        <fullName evidence="2 3">Uncharacterized protein</fullName>
    </submittedName>
</protein>
<reference evidence="2" key="2">
    <citation type="submission" date="2010-07" db="EMBL/GenBank/DDBJ databases">
        <authorList>
            <consortium name="The Broad Institute Genome Sequencing Platform"/>
            <consortium name="Broad Institute Genome Sequencing Center for Infectious Disease"/>
            <person name="Ma L.-J."/>
            <person name="Dead R."/>
            <person name="Young S."/>
            <person name="Zeng Q."/>
            <person name="Koehrsen M."/>
            <person name="Alvarado L."/>
            <person name="Berlin A."/>
            <person name="Chapman S.B."/>
            <person name="Chen Z."/>
            <person name="Freedman E."/>
            <person name="Gellesch M."/>
            <person name="Goldberg J."/>
            <person name="Griggs A."/>
            <person name="Gujja S."/>
            <person name="Heilman E.R."/>
            <person name="Heiman D."/>
            <person name="Hepburn T."/>
            <person name="Howarth C."/>
            <person name="Jen D."/>
            <person name="Larson L."/>
            <person name="Mehta T."/>
            <person name="Neiman D."/>
            <person name="Pearson M."/>
            <person name="Roberts A."/>
            <person name="Saif S."/>
            <person name="Shea T."/>
            <person name="Shenoy N."/>
            <person name="Sisk P."/>
            <person name="Stolte C."/>
            <person name="Sykes S."/>
            <person name="Walk T."/>
            <person name="White J."/>
            <person name="Yandava C."/>
            <person name="Haas B."/>
            <person name="Nusbaum C."/>
            <person name="Birren B."/>
        </authorList>
    </citation>
    <scope>NUCLEOTIDE SEQUENCE</scope>
    <source>
        <strain evidence="2">R3-111a-1</strain>
    </source>
</reference>
<dbReference type="HOGENOM" id="CLU_871676_0_0_1"/>
<dbReference type="OrthoDB" id="432234at2759"/>
<evidence type="ECO:0000313" key="3">
    <source>
        <dbReference type="EnsemblFungi" id="EJT69628"/>
    </source>
</evidence>
<name>J3PG88_GAET3</name>
<dbReference type="VEuPathDB" id="FungiDB:GGTG_12512"/>
<evidence type="ECO:0000256" key="1">
    <source>
        <dbReference type="SAM" id="MobiDB-lite"/>
    </source>
</evidence>
<reference evidence="3" key="4">
    <citation type="journal article" date="2015" name="G3 (Bethesda)">
        <title>Genome sequences of three phytopathogenic species of the Magnaporthaceae family of fungi.</title>
        <authorList>
            <person name="Okagaki L.H."/>
            <person name="Nunes C.C."/>
            <person name="Sailsbery J."/>
            <person name="Clay B."/>
            <person name="Brown D."/>
            <person name="John T."/>
            <person name="Oh Y."/>
            <person name="Young N."/>
            <person name="Fitzgerald M."/>
            <person name="Haas B.J."/>
            <person name="Zeng Q."/>
            <person name="Young S."/>
            <person name="Adiconis X."/>
            <person name="Fan L."/>
            <person name="Levin J.Z."/>
            <person name="Mitchell T.K."/>
            <person name="Okubara P.A."/>
            <person name="Farman M.L."/>
            <person name="Kohn L.M."/>
            <person name="Birren B."/>
            <person name="Ma L.-J."/>
            <person name="Dean R.A."/>
        </authorList>
    </citation>
    <scope>NUCLEOTIDE SEQUENCE</scope>
    <source>
        <strain evidence="3">R3-111a-1</strain>
    </source>
</reference>
<gene>
    <name evidence="3" type="primary">20352970</name>
    <name evidence="2" type="ORF">GGTG_12512</name>
</gene>
<feature type="compositionally biased region" description="Polar residues" evidence="1">
    <location>
        <begin position="183"/>
        <end position="193"/>
    </location>
</feature>
<evidence type="ECO:0000313" key="4">
    <source>
        <dbReference type="Proteomes" id="UP000006039"/>
    </source>
</evidence>
<feature type="region of interest" description="Disordered" evidence="1">
    <location>
        <begin position="152"/>
        <end position="193"/>
    </location>
</feature>
<reference evidence="2" key="3">
    <citation type="submission" date="2010-09" db="EMBL/GenBank/DDBJ databases">
        <title>Annotation of Gaeumannomyces graminis var. tritici R3-111a-1.</title>
        <authorList>
            <consortium name="The Broad Institute Genome Sequencing Platform"/>
            <person name="Ma L.-J."/>
            <person name="Dead R."/>
            <person name="Young S.K."/>
            <person name="Zeng Q."/>
            <person name="Gargeya S."/>
            <person name="Fitzgerald M."/>
            <person name="Haas B."/>
            <person name="Abouelleil A."/>
            <person name="Alvarado L."/>
            <person name="Arachchi H.M."/>
            <person name="Berlin A."/>
            <person name="Brown A."/>
            <person name="Chapman S.B."/>
            <person name="Chen Z."/>
            <person name="Dunbar C."/>
            <person name="Freedman E."/>
            <person name="Gearin G."/>
            <person name="Gellesch M."/>
            <person name="Goldberg J."/>
            <person name="Griggs A."/>
            <person name="Gujja S."/>
            <person name="Heiman D."/>
            <person name="Howarth C."/>
            <person name="Larson L."/>
            <person name="Lui A."/>
            <person name="MacDonald P.J.P."/>
            <person name="Mehta T."/>
            <person name="Montmayeur A."/>
            <person name="Murphy C."/>
            <person name="Neiman D."/>
            <person name="Pearson M."/>
            <person name="Priest M."/>
            <person name="Roberts A."/>
            <person name="Saif S."/>
            <person name="Shea T."/>
            <person name="Shenoy N."/>
            <person name="Sisk P."/>
            <person name="Stolte C."/>
            <person name="Sykes S."/>
            <person name="Yandava C."/>
            <person name="Wortman J."/>
            <person name="Nusbaum C."/>
            <person name="Birren B."/>
        </authorList>
    </citation>
    <scope>NUCLEOTIDE SEQUENCE</scope>
    <source>
        <strain evidence="2">R3-111a-1</strain>
    </source>
</reference>
<feature type="compositionally biased region" description="Basic and acidic residues" evidence="1">
    <location>
        <begin position="160"/>
        <end position="172"/>
    </location>
</feature>
<feature type="region of interest" description="Disordered" evidence="1">
    <location>
        <begin position="45"/>
        <end position="84"/>
    </location>
</feature>
<reference evidence="3" key="5">
    <citation type="submission" date="2018-04" db="UniProtKB">
        <authorList>
            <consortium name="EnsemblFungi"/>
        </authorList>
    </citation>
    <scope>IDENTIFICATION</scope>
    <source>
        <strain evidence="3">R3-111a-1</strain>
    </source>
</reference>
<dbReference type="STRING" id="644352.J3PG88"/>
<dbReference type="RefSeq" id="XP_009228676.1">
    <property type="nucleotide sequence ID" value="XM_009230412.1"/>
</dbReference>
<keyword evidence="4" id="KW-1185">Reference proteome</keyword>
<proteinExistence type="predicted"/>
<sequence>MLDLIAFRQCFGVRRRSLVDQAVADAITEDVRRDLPNTRFEVFTFRPGGRGPGHGAGAAPRRGAARNPGPGRHGSPHLHLGPDRPPKAAVMGWAKMRMAGGFTPILLNLKTTDIYYTYVGETCRYLLSAPKDHDPVTAVDLDKAHRQRRFNERLSPISAAEKDSDNTKDRLTESTAGAEAFDTATSQTGSSVSHLPEMAIRTLRSQSTGVAKTPEADLDFLPTTGRDDDGSFEASWGRWYDIGEETFKANPDTVIAIYMPCMMQMWEDSHNDVVRKGLPYTAAFAYTDYKVQGRTLDRVALELRGTRTTNIESQAVPSQ</sequence>
<feature type="compositionally biased region" description="Low complexity" evidence="1">
    <location>
        <begin position="57"/>
        <end position="70"/>
    </location>
</feature>
<reference evidence="4" key="1">
    <citation type="submission" date="2010-07" db="EMBL/GenBank/DDBJ databases">
        <title>The genome sequence of Gaeumannomyces graminis var. tritici strain R3-111a-1.</title>
        <authorList>
            <consortium name="The Broad Institute Genome Sequencing Platform"/>
            <person name="Ma L.-J."/>
            <person name="Dead R."/>
            <person name="Young S."/>
            <person name="Zeng Q."/>
            <person name="Koehrsen M."/>
            <person name="Alvarado L."/>
            <person name="Berlin A."/>
            <person name="Chapman S.B."/>
            <person name="Chen Z."/>
            <person name="Freedman E."/>
            <person name="Gellesch M."/>
            <person name="Goldberg J."/>
            <person name="Griggs A."/>
            <person name="Gujja S."/>
            <person name="Heilman E.R."/>
            <person name="Heiman D."/>
            <person name="Hepburn T."/>
            <person name="Howarth C."/>
            <person name="Jen D."/>
            <person name="Larson L."/>
            <person name="Mehta T."/>
            <person name="Neiman D."/>
            <person name="Pearson M."/>
            <person name="Roberts A."/>
            <person name="Saif S."/>
            <person name="Shea T."/>
            <person name="Shenoy N."/>
            <person name="Sisk P."/>
            <person name="Stolte C."/>
            <person name="Sykes S."/>
            <person name="Walk T."/>
            <person name="White J."/>
            <person name="Yandava C."/>
            <person name="Haas B."/>
            <person name="Nusbaum C."/>
            <person name="Birren B."/>
        </authorList>
    </citation>
    <scope>NUCLEOTIDE SEQUENCE [LARGE SCALE GENOMIC DNA]</scope>
    <source>
        <strain evidence="4">R3-111a-1</strain>
    </source>
</reference>
<dbReference type="AlphaFoldDB" id="J3PG88"/>
<dbReference type="Proteomes" id="UP000006039">
    <property type="component" value="Unassembled WGS sequence"/>
</dbReference>
<evidence type="ECO:0000313" key="2">
    <source>
        <dbReference type="EMBL" id="EJT69628.1"/>
    </source>
</evidence>
<organism evidence="2">
    <name type="scientific">Gaeumannomyces tritici (strain R3-111a-1)</name>
    <name type="common">Wheat and barley take-all root rot fungus</name>
    <name type="synonym">Gaeumannomyces graminis var. tritici</name>
    <dbReference type="NCBI Taxonomy" id="644352"/>
    <lineage>
        <taxon>Eukaryota</taxon>
        <taxon>Fungi</taxon>
        <taxon>Dikarya</taxon>
        <taxon>Ascomycota</taxon>
        <taxon>Pezizomycotina</taxon>
        <taxon>Sordariomycetes</taxon>
        <taxon>Sordariomycetidae</taxon>
        <taxon>Magnaporthales</taxon>
        <taxon>Magnaporthaceae</taxon>
        <taxon>Gaeumannomyces</taxon>
    </lineage>
</organism>
<dbReference type="GeneID" id="20352970"/>